<dbReference type="EMBL" id="CM047750">
    <property type="protein sequence ID" value="KAJ0007571.1"/>
    <property type="molecule type" value="Genomic_DNA"/>
</dbReference>
<accession>A0ACC0X263</accession>
<name>A0ACC0X263_9ROSI</name>
<evidence type="ECO:0000313" key="2">
    <source>
        <dbReference type="Proteomes" id="UP001163603"/>
    </source>
</evidence>
<gene>
    <name evidence="1" type="ORF">Pint_30767</name>
</gene>
<organism evidence="1 2">
    <name type="scientific">Pistacia integerrima</name>
    <dbReference type="NCBI Taxonomy" id="434235"/>
    <lineage>
        <taxon>Eukaryota</taxon>
        <taxon>Viridiplantae</taxon>
        <taxon>Streptophyta</taxon>
        <taxon>Embryophyta</taxon>
        <taxon>Tracheophyta</taxon>
        <taxon>Spermatophyta</taxon>
        <taxon>Magnoliopsida</taxon>
        <taxon>eudicotyledons</taxon>
        <taxon>Gunneridae</taxon>
        <taxon>Pentapetalae</taxon>
        <taxon>rosids</taxon>
        <taxon>malvids</taxon>
        <taxon>Sapindales</taxon>
        <taxon>Anacardiaceae</taxon>
        <taxon>Pistacia</taxon>
    </lineage>
</organism>
<evidence type="ECO:0000313" key="1">
    <source>
        <dbReference type="EMBL" id="KAJ0007571.1"/>
    </source>
</evidence>
<dbReference type="Proteomes" id="UP001163603">
    <property type="component" value="Chromosome 15"/>
</dbReference>
<proteinExistence type="predicted"/>
<comment type="caution">
    <text evidence="1">The sequence shown here is derived from an EMBL/GenBank/DDBJ whole genome shotgun (WGS) entry which is preliminary data.</text>
</comment>
<sequence>MARGKKLNSLYMTHAKSFNREVNSIEDSFTKIWYMRLGHLSEKGMQILTKKQLLPSLKDVEFQYSLLD</sequence>
<protein>
    <submittedName>
        <fullName evidence="1">Uncharacterized protein</fullName>
    </submittedName>
</protein>
<reference evidence="2" key="1">
    <citation type="journal article" date="2023" name="G3 (Bethesda)">
        <title>Genome assembly and association tests identify interacting loci associated with vigor, precocity, and sex in interspecific pistachio rootstocks.</title>
        <authorList>
            <person name="Palmer W."/>
            <person name="Jacygrad E."/>
            <person name="Sagayaradj S."/>
            <person name="Cavanaugh K."/>
            <person name="Han R."/>
            <person name="Bertier L."/>
            <person name="Beede B."/>
            <person name="Kafkas S."/>
            <person name="Golino D."/>
            <person name="Preece J."/>
            <person name="Michelmore R."/>
        </authorList>
    </citation>
    <scope>NUCLEOTIDE SEQUENCE [LARGE SCALE GENOMIC DNA]</scope>
</reference>
<keyword evidence="2" id="KW-1185">Reference proteome</keyword>